<dbReference type="eggNOG" id="COG2207">
    <property type="taxonomic scope" value="Bacteria"/>
</dbReference>
<dbReference type="Gene3D" id="1.10.10.60">
    <property type="entry name" value="Homeodomain-like"/>
    <property type="match status" value="2"/>
</dbReference>
<sequence length="254" mass="30106">MYKVMIVDDEPYVREGLKAIIEWERYGFQICYESENGIDAINKVKQERPDLVIADIKMPRMNGLDMIKYCREMLDVHAQYILLTGYGEFEYARQAIRLGVARYLLKPVDEDELIEALADIAREIKRQRKANVINFNKTVYTGSREAICSDDIMDRVEEYIRNHFNEDLNLKNIADRFYVNSVYLGQLFRKHFGLYFKDYLHRLRMEEAKKLLKGTELKVYEIAAAVGYSDPNYFVSKFKKITQYTPLEYREHVL</sequence>
<dbReference type="EMBL" id="CP002360">
    <property type="protein sequence ID" value="AEE95668.1"/>
    <property type="molecule type" value="Genomic_DNA"/>
</dbReference>
<evidence type="ECO:0000256" key="3">
    <source>
        <dbReference type="ARBA" id="ARBA00022490"/>
    </source>
</evidence>
<dbReference type="Proteomes" id="UP000008457">
    <property type="component" value="Chromosome"/>
</dbReference>
<evidence type="ECO:0000256" key="6">
    <source>
        <dbReference type="ARBA" id="ARBA00023015"/>
    </source>
</evidence>
<evidence type="ECO:0000256" key="9">
    <source>
        <dbReference type="ARBA" id="ARBA00024867"/>
    </source>
</evidence>
<dbReference type="InterPro" id="IPR009057">
    <property type="entry name" value="Homeodomain-like_sf"/>
</dbReference>
<evidence type="ECO:0000313" key="13">
    <source>
        <dbReference type="EMBL" id="AEE95668.1"/>
    </source>
</evidence>
<dbReference type="RefSeq" id="WP_013780101.1">
    <property type="nucleotide sequence ID" value="NC_015520.1"/>
</dbReference>
<evidence type="ECO:0000256" key="2">
    <source>
        <dbReference type="ARBA" id="ARBA00018672"/>
    </source>
</evidence>
<feature type="domain" description="Response regulatory" evidence="12">
    <location>
        <begin position="3"/>
        <end position="121"/>
    </location>
</feature>
<dbReference type="GO" id="GO:0005737">
    <property type="term" value="C:cytoplasm"/>
    <property type="evidence" value="ECO:0007669"/>
    <property type="project" value="UniProtKB-SubCell"/>
</dbReference>
<dbReference type="KEGG" id="mas:Mahau_0454"/>
<dbReference type="Pfam" id="PF12833">
    <property type="entry name" value="HTH_18"/>
    <property type="match status" value="1"/>
</dbReference>
<evidence type="ECO:0000256" key="4">
    <source>
        <dbReference type="ARBA" id="ARBA00022553"/>
    </source>
</evidence>
<dbReference type="STRING" id="697281.Mahau_0454"/>
<accession>F3ZYS3</accession>
<keyword evidence="4 10" id="KW-0597">Phosphoprotein</keyword>
<dbReference type="InterPro" id="IPR018062">
    <property type="entry name" value="HTH_AraC-typ_CS"/>
</dbReference>
<dbReference type="InterPro" id="IPR018060">
    <property type="entry name" value="HTH_AraC"/>
</dbReference>
<evidence type="ECO:0000259" key="11">
    <source>
        <dbReference type="PROSITE" id="PS01124"/>
    </source>
</evidence>
<dbReference type="SUPFAM" id="SSF52172">
    <property type="entry name" value="CheY-like"/>
    <property type="match status" value="1"/>
</dbReference>
<dbReference type="Gene3D" id="3.40.50.2300">
    <property type="match status" value="1"/>
</dbReference>
<dbReference type="Pfam" id="PF00072">
    <property type="entry name" value="Response_reg"/>
    <property type="match status" value="1"/>
</dbReference>
<evidence type="ECO:0000256" key="1">
    <source>
        <dbReference type="ARBA" id="ARBA00004496"/>
    </source>
</evidence>
<keyword evidence="8" id="KW-0804">Transcription</keyword>
<keyword evidence="5" id="KW-0902">Two-component regulatory system</keyword>
<dbReference type="PANTHER" id="PTHR42713:SF3">
    <property type="entry name" value="TRANSCRIPTIONAL REGULATORY PROTEIN HPTR"/>
    <property type="match status" value="1"/>
</dbReference>
<dbReference type="SMART" id="SM00448">
    <property type="entry name" value="REC"/>
    <property type="match status" value="1"/>
</dbReference>
<dbReference type="PROSITE" id="PS00041">
    <property type="entry name" value="HTH_ARAC_FAMILY_1"/>
    <property type="match status" value="1"/>
</dbReference>
<dbReference type="GO" id="GO:0000160">
    <property type="term" value="P:phosphorelay signal transduction system"/>
    <property type="evidence" value="ECO:0007669"/>
    <property type="project" value="UniProtKB-KW"/>
</dbReference>
<dbReference type="PROSITE" id="PS01124">
    <property type="entry name" value="HTH_ARAC_FAMILY_2"/>
    <property type="match status" value="1"/>
</dbReference>
<dbReference type="SMART" id="SM00342">
    <property type="entry name" value="HTH_ARAC"/>
    <property type="match status" value="1"/>
</dbReference>
<reference evidence="13 14" key="2">
    <citation type="journal article" date="2011" name="Stand. Genomic Sci.">
        <title>Complete genome sequence of Mahella australiensis type strain (50-1 BON).</title>
        <authorList>
            <person name="Sikorski J."/>
            <person name="Teshima H."/>
            <person name="Nolan M."/>
            <person name="Lucas S."/>
            <person name="Hammon N."/>
            <person name="Deshpande S."/>
            <person name="Cheng J.F."/>
            <person name="Pitluck S."/>
            <person name="Liolios K."/>
            <person name="Pagani I."/>
            <person name="Ivanova N."/>
            <person name="Huntemann M."/>
            <person name="Mavromatis K."/>
            <person name="Ovchinikova G."/>
            <person name="Pati A."/>
            <person name="Tapia R."/>
            <person name="Han C."/>
            <person name="Goodwin L."/>
            <person name="Chen A."/>
            <person name="Palaniappan K."/>
            <person name="Land M."/>
            <person name="Hauser L."/>
            <person name="Ngatchou-Djao O.D."/>
            <person name="Rohde M."/>
            <person name="Pukall R."/>
            <person name="Spring S."/>
            <person name="Abt B."/>
            <person name="Goker M."/>
            <person name="Detter J.C."/>
            <person name="Woyke T."/>
            <person name="Bristow J."/>
            <person name="Markowitz V."/>
            <person name="Hugenholtz P."/>
            <person name="Eisen J.A."/>
            <person name="Kyrpides N.C."/>
            <person name="Klenk H.P."/>
            <person name="Lapidus A."/>
        </authorList>
    </citation>
    <scope>NUCLEOTIDE SEQUENCE [LARGE SCALE GENOMIC DNA]</scope>
    <source>
        <strain evidence="14">DSM 15567 / CIP 107919 / 50-1 BON</strain>
    </source>
</reference>
<comment type="subcellular location">
    <subcellularLocation>
        <location evidence="1">Cytoplasm</location>
    </subcellularLocation>
</comment>
<dbReference type="GO" id="GO:0043565">
    <property type="term" value="F:sequence-specific DNA binding"/>
    <property type="evidence" value="ECO:0007669"/>
    <property type="project" value="InterPro"/>
</dbReference>
<dbReference type="PRINTS" id="PR00032">
    <property type="entry name" value="HTHARAC"/>
</dbReference>
<evidence type="ECO:0000259" key="12">
    <source>
        <dbReference type="PROSITE" id="PS50110"/>
    </source>
</evidence>
<dbReference type="CDD" id="cd17536">
    <property type="entry name" value="REC_YesN-like"/>
    <property type="match status" value="1"/>
</dbReference>
<dbReference type="InterPro" id="IPR011006">
    <property type="entry name" value="CheY-like_superfamily"/>
</dbReference>
<feature type="domain" description="HTH araC/xylS-type" evidence="11">
    <location>
        <begin position="154"/>
        <end position="252"/>
    </location>
</feature>
<dbReference type="HOGENOM" id="CLU_000445_5_1_9"/>
<dbReference type="InterPro" id="IPR020449">
    <property type="entry name" value="Tscrpt_reg_AraC-type_HTH"/>
</dbReference>
<keyword evidence="14" id="KW-1185">Reference proteome</keyword>
<dbReference type="PROSITE" id="PS50110">
    <property type="entry name" value="RESPONSE_REGULATORY"/>
    <property type="match status" value="1"/>
</dbReference>
<reference evidence="14" key="1">
    <citation type="submission" date="2010-11" db="EMBL/GenBank/DDBJ databases">
        <title>The complete genome of Mahella australiensis DSM 15567.</title>
        <authorList>
            <consortium name="US DOE Joint Genome Institute (JGI-PGF)"/>
            <person name="Lucas S."/>
            <person name="Copeland A."/>
            <person name="Lapidus A."/>
            <person name="Bruce D."/>
            <person name="Goodwin L."/>
            <person name="Pitluck S."/>
            <person name="Kyrpides N."/>
            <person name="Mavromatis K."/>
            <person name="Pagani I."/>
            <person name="Ivanova N."/>
            <person name="Teshima H."/>
            <person name="Brettin T."/>
            <person name="Detter J.C."/>
            <person name="Han C."/>
            <person name="Tapia R."/>
            <person name="Land M."/>
            <person name="Hauser L."/>
            <person name="Markowitz V."/>
            <person name="Cheng J.-F."/>
            <person name="Hugenholtz P."/>
            <person name="Woyke T."/>
            <person name="Wu D."/>
            <person name="Spring S."/>
            <person name="Pukall R."/>
            <person name="Steenblock K."/>
            <person name="Schneider S."/>
            <person name="Klenk H.-P."/>
            <person name="Eisen J.A."/>
        </authorList>
    </citation>
    <scope>NUCLEOTIDE SEQUENCE [LARGE SCALE GENOMIC DNA]</scope>
    <source>
        <strain evidence="14">DSM 15567 / CIP 107919 / 50-1 BON</strain>
    </source>
</reference>
<comment type="function">
    <text evidence="9">May play the central regulatory role in sporulation. It may be an element of the effector pathway responsible for the activation of sporulation genes in response to nutritional stress. Spo0A may act in concert with spo0H (a sigma factor) to control the expression of some genes that are critical to the sporulation process.</text>
</comment>
<name>F3ZYS3_MAHA5</name>
<dbReference type="AlphaFoldDB" id="F3ZYS3"/>
<gene>
    <name evidence="13" type="ordered locus">Mahau_0454</name>
</gene>
<evidence type="ECO:0000313" key="14">
    <source>
        <dbReference type="Proteomes" id="UP000008457"/>
    </source>
</evidence>
<keyword evidence="6" id="KW-0805">Transcription regulation</keyword>
<organism evidence="13 14">
    <name type="scientific">Mahella australiensis (strain DSM 15567 / CIP 107919 / 50-1 BON)</name>
    <dbReference type="NCBI Taxonomy" id="697281"/>
    <lineage>
        <taxon>Bacteria</taxon>
        <taxon>Bacillati</taxon>
        <taxon>Bacillota</taxon>
        <taxon>Clostridia</taxon>
        <taxon>Thermoanaerobacterales</taxon>
        <taxon>Thermoanaerobacterales Family IV. Incertae Sedis</taxon>
        <taxon>Mahella</taxon>
    </lineage>
</organism>
<evidence type="ECO:0000256" key="10">
    <source>
        <dbReference type="PROSITE-ProRule" id="PRU00169"/>
    </source>
</evidence>
<dbReference type="PANTHER" id="PTHR42713">
    <property type="entry name" value="HISTIDINE KINASE-RELATED"/>
    <property type="match status" value="1"/>
</dbReference>
<dbReference type="SUPFAM" id="SSF46689">
    <property type="entry name" value="Homeodomain-like"/>
    <property type="match status" value="2"/>
</dbReference>
<dbReference type="GO" id="GO:0003700">
    <property type="term" value="F:DNA-binding transcription factor activity"/>
    <property type="evidence" value="ECO:0007669"/>
    <property type="project" value="InterPro"/>
</dbReference>
<dbReference type="InterPro" id="IPR051552">
    <property type="entry name" value="HptR"/>
</dbReference>
<evidence type="ECO:0000256" key="5">
    <source>
        <dbReference type="ARBA" id="ARBA00023012"/>
    </source>
</evidence>
<proteinExistence type="predicted"/>
<protein>
    <recommendedName>
        <fullName evidence="2">Stage 0 sporulation protein A homolog</fullName>
    </recommendedName>
</protein>
<evidence type="ECO:0000256" key="8">
    <source>
        <dbReference type="ARBA" id="ARBA00023163"/>
    </source>
</evidence>
<dbReference type="InterPro" id="IPR001789">
    <property type="entry name" value="Sig_transdc_resp-reg_receiver"/>
</dbReference>
<evidence type="ECO:0000256" key="7">
    <source>
        <dbReference type="ARBA" id="ARBA00023125"/>
    </source>
</evidence>
<keyword evidence="3" id="KW-0963">Cytoplasm</keyword>
<dbReference type="eggNOG" id="COG4753">
    <property type="taxonomic scope" value="Bacteria"/>
</dbReference>
<keyword evidence="7" id="KW-0238">DNA-binding</keyword>
<feature type="modified residue" description="4-aspartylphosphate" evidence="10">
    <location>
        <position position="55"/>
    </location>
</feature>